<dbReference type="InterPro" id="IPR036866">
    <property type="entry name" value="RibonucZ/Hydroxyglut_hydro"/>
</dbReference>
<dbReference type="InterPro" id="IPR025405">
    <property type="entry name" value="DUF4131"/>
</dbReference>
<evidence type="ECO:0000256" key="1">
    <source>
        <dbReference type="ARBA" id="ARBA00004651"/>
    </source>
</evidence>
<dbReference type="SUPFAM" id="SSF56281">
    <property type="entry name" value="Metallo-hydrolase/oxidoreductase"/>
    <property type="match status" value="1"/>
</dbReference>
<feature type="transmembrane region" description="Helical" evidence="6">
    <location>
        <begin position="27"/>
        <end position="46"/>
    </location>
</feature>
<dbReference type="Pfam" id="PF00753">
    <property type="entry name" value="Lactamase_B"/>
    <property type="match status" value="1"/>
</dbReference>
<evidence type="ECO:0000256" key="2">
    <source>
        <dbReference type="ARBA" id="ARBA00022475"/>
    </source>
</evidence>
<feature type="transmembrane region" description="Helical" evidence="6">
    <location>
        <begin position="58"/>
        <end position="79"/>
    </location>
</feature>
<organism evidence="8">
    <name type="scientific">hydrothermal vent metagenome</name>
    <dbReference type="NCBI Taxonomy" id="652676"/>
    <lineage>
        <taxon>unclassified sequences</taxon>
        <taxon>metagenomes</taxon>
        <taxon>ecological metagenomes</taxon>
    </lineage>
</organism>
<accession>A0A3B1AF39</accession>
<evidence type="ECO:0000259" key="7">
    <source>
        <dbReference type="SMART" id="SM00849"/>
    </source>
</evidence>
<comment type="subcellular location">
    <subcellularLocation>
        <location evidence="1">Cell membrane</location>
        <topology evidence="1">Multi-pass membrane protein</topology>
    </subcellularLocation>
</comment>
<dbReference type="NCBIfam" id="TIGR00361">
    <property type="entry name" value="ComEC_Rec2"/>
    <property type="match status" value="1"/>
</dbReference>
<feature type="transmembrane region" description="Helical" evidence="6">
    <location>
        <begin position="270"/>
        <end position="291"/>
    </location>
</feature>
<reference evidence="8" key="1">
    <citation type="submission" date="2018-06" db="EMBL/GenBank/DDBJ databases">
        <authorList>
            <person name="Zhirakovskaya E."/>
        </authorList>
    </citation>
    <scope>NUCLEOTIDE SEQUENCE</scope>
</reference>
<dbReference type="InterPro" id="IPR052159">
    <property type="entry name" value="Competence_DNA_uptake"/>
</dbReference>
<keyword evidence="3 6" id="KW-0812">Transmembrane</keyword>
<dbReference type="CDD" id="cd07731">
    <property type="entry name" value="ComA-like_MBL-fold"/>
    <property type="match status" value="1"/>
</dbReference>
<dbReference type="InterPro" id="IPR001279">
    <property type="entry name" value="Metallo-B-lactamas"/>
</dbReference>
<evidence type="ECO:0000256" key="3">
    <source>
        <dbReference type="ARBA" id="ARBA00022692"/>
    </source>
</evidence>
<dbReference type="GO" id="GO:0030420">
    <property type="term" value="P:establishment of competence for transformation"/>
    <property type="evidence" value="ECO:0007669"/>
    <property type="project" value="InterPro"/>
</dbReference>
<dbReference type="Pfam" id="PF03772">
    <property type="entry name" value="Competence"/>
    <property type="match status" value="1"/>
</dbReference>
<dbReference type="Pfam" id="PF13567">
    <property type="entry name" value="DUF4131"/>
    <property type="match status" value="1"/>
</dbReference>
<dbReference type="InterPro" id="IPR004477">
    <property type="entry name" value="ComEC_N"/>
</dbReference>
<dbReference type="GO" id="GO:0005886">
    <property type="term" value="C:plasma membrane"/>
    <property type="evidence" value="ECO:0007669"/>
    <property type="project" value="UniProtKB-SubCell"/>
</dbReference>
<gene>
    <name evidence="8" type="ORF">MNBD_GAMMA23-1520</name>
</gene>
<evidence type="ECO:0000256" key="5">
    <source>
        <dbReference type="ARBA" id="ARBA00023136"/>
    </source>
</evidence>
<dbReference type="InterPro" id="IPR004797">
    <property type="entry name" value="Competence_ComEC/Rec2"/>
</dbReference>
<feature type="transmembrane region" description="Helical" evidence="6">
    <location>
        <begin position="303"/>
        <end position="325"/>
    </location>
</feature>
<dbReference type="Gene3D" id="3.60.15.10">
    <property type="entry name" value="Ribonuclease Z/Hydroxyacylglutathione hydrolase-like"/>
    <property type="match status" value="1"/>
</dbReference>
<keyword evidence="4 6" id="KW-1133">Transmembrane helix</keyword>
<feature type="transmembrane region" description="Helical" evidence="6">
    <location>
        <begin position="545"/>
        <end position="562"/>
    </location>
</feature>
<sequence length="838" mass="93465">MRLWAIAFLSGILSVQQLSSLPDKRWLFVVSVIAVFLLIAAFKLLSWRAANKKNLGRLILASGFAFGLAWALGHAHWMMGQRLQAQYEGVDLIVEGMVSSLPASPVVDSNKAVFSQQRVRFDFTLTRIIRPDKLLLADFPKRIRLSWYRPPVKIEAGTFWRFTVRLKSPYGLSNPGGFNYENWLYQSRIQARGYIRGNEYIPLIEIYSPELFLSKWLLKFRQSILNKISVGLAVGENTEFTRHLTQALILGYRSGLTASQWQIFQRTGTIHLMAISGLHIGLVAGLVYLFAGFLWRLTGRGCLILPAPQVAAVAALLAAALYAALAGFTIPTQRALVMLSVAMLHIVFKRTPLPASKVIALSLILVLLLDPLAVLAQGFWLSFLAVGLIIFLMQRPSYETERLDELASTTTIFTRLIRKAYATVVQFGRIQWALTIAMFPLVLFFYQSSSLVSPLANFVAIPVMSLAVVPLMFIATALLFLNTAVANILFGLVDFIYSLLWIVLETLANWQFSTLSLSVVSPWLLASCFLAILLWLTVKGTPMRWLALILFLPVLLYSGTVLKTGEATVTVLDVGQGLSAVIQTKSHTVVFDTGPRYSPSFDTGRAVVVPYLRQMRRASIDTLIISHGDNDHIGGLKSIIEMLPVKRILSSIPSDIRNKLELAGVTARALPCQQGQQWQYDGVVFSILSPLEIIDAENGHDENNQSCVLKISTDFGVVLLTGDIERETESYLYHAIPSQLAADVLVVPHHGSNTSSLSGFIKAVSPQYAVFTVGYKNRYRLPNKKVLQRYQQNSSATLFKTHVTGALTFHLKRGASLKPKAYRPLKQRYWHTRHLLQK</sequence>
<dbReference type="PANTHER" id="PTHR30619">
    <property type="entry name" value="DNA INTERNALIZATION/COMPETENCE PROTEIN COMEC/REC2"/>
    <property type="match status" value="1"/>
</dbReference>
<feature type="transmembrane region" description="Helical" evidence="6">
    <location>
        <begin position="427"/>
        <end position="446"/>
    </location>
</feature>
<dbReference type="EMBL" id="UOFT01000066">
    <property type="protein sequence ID" value="VAW98503.1"/>
    <property type="molecule type" value="Genomic_DNA"/>
</dbReference>
<keyword evidence="5 6" id="KW-0472">Membrane</keyword>
<feature type="transmembrane region" description="Helical" evidence="6">
    <location>
        <begin position="353"/>
        <end position="369"/>
    </location>
</feature>
<dbReference type="SMART" id="SM00849">
    <property type="entry name" value="Lactamase_B"/>
    <property type="match status" value="1"/>
</dbReference>
<dbReference type="AlphaFoldDB" id="A0A3B1AF39"/>
<feature type="transmembrane region" description="Helical" evidence="6">
    <location>
        <begin position="458"/>
        <end position="481"/>
    </location>
</feature>
<evidence type="ECO:0000313" key="8">
    <source>
        <dbReference type="EMBL" id="VAW98503.1"/>
    </source>
</evidence>
<feature type="transmembrane region" description="Helical" evidence="6">
    <location>
        <begin position="520"/>
        <end position="538"/>
    </location>
</feature>
<proteinExistence type="predicted"/>
<feature type="transmembrane region" description="Helical" evidence="6">
    <location>
        <begin position="488"/>
        <end position="508"/>
    </location>
</feature>
<protein>
    <submittedName>
        <fullName evidence="8">DNA internalization-related competence protein ComEC/Rec2</fullName>
    </submittedName>
</protein>
<evidence type="ECO:0000256" key="6">
    <source>
        <dbReference type="SAM" id="Phobius"/>
    </source>
</evidence>
<keyword evidence="2" id="KW-1003">Cell membrane</keyword>
<dbReference type="InterPro" id="IPR035681">
    <property type="entry name" value="ComA-like_MBL"/>
</dbReference>
<dbReference type="NCBIfam" id="TIGR00360">
    <property type="entry name" value="ComEC_N-term"/>
    <property type="match status" value="1"/>
</dbReference>
<feature type="domain" description="Metallo-beta-lactamase" evidence="7">
    <location>
        <begin position="576"/>
        <end position="775"/>
    </location>
</feature>
<dbReference type="PANTHER" id="PTHR30619:SF1">
    <property type="entry name" value="RECOMBINATION PROTEIN 2"/>
    <property type="match status" value="1"/>
</dbReference>
<evidence type="ECO:0000256" key="4">
    <source>
        <dbReference type="ARBA" id="ARBA00022989"/>
    </source>
</evidence>
<name>A0A3B1AF39_9ZZZZ</name>